<dbReference type="HOGENOM" id="CLU_030273_3_0_5"/>
<organism evidence="2 3">
    <name type="scientific">Rubellimicrobium thermophilum DSM 16684</name>
    <dbReference type="NCBI Taxonomy" id="1123069"/>
    <lineage>
        <taxon>Bacteria</taxon>
        <taxon>Pseudomonadati</taxon>
        <taxon>Pseudomonadota</taxon>
        <taxon>Alphaproteobacteria</taxon>
        <taxon>Rhodobacterales</taxon>
        <taxon>Roseobacteraceae</taxon>
        <taxon>Rubellimicrobium</taxon>
    </lineage>
</organism>
<dbReference type="InterPro" id="IPR029017">
    <property type="entry name" value="Enolase-like_N"/>
</dbReference>
<dbReference type="SFLD" id="SFLDS00001">
    <property type="entry name" value="Enolase"/>
    <property type="match status" value="1"/>
</dbReference>
<dbReference type="OrthoDB" id="9802699at2"/>
<dbReference type="Gene3D" id="3.30.390.10">
    <property type="entry name" value="Enolase-like, N-terminal domain"/>
    <property type="match status" value="1"/>
</dbReference>
<dbReference type="InterPro" id="IPR018110">
    <property type="entry name" value="Mandel_Rmase/mucon_lact_enz_CS"/>
</dbReference>
<dbReference type="InterPro" id="IPR013342">
    <property type="entry name" value="Mandelate_racemase_C"/>
</dbReference>
<dbReference type="SMART" id="SM00922">
    <property type="entry name" value="MR_MLE"/>
    <property type="match status" value="1"/>
</dbReference>
<dbReference type="InterPro" id="IPR029065">
    <property type="entry name" value="Enolase_C-like"/>
</dbReference>
<dbReference type="GO" id="GO:0000287">
    <property type="term" value="F:magnesium ion binding"/>
    <property type="evidence" value="ECO:0007669"/>
    <property type="project" value="UniProtKB-ARBA"/>
</dbReference>
<evidence type="ECO:0000313" key="3">
    <source>
        <dbReference type="Proteomes" id="UP000015346"/>
    </source>
</evidence>
<dbReference type="InterPro" id="IPR034618">
    <property type="entry name" value="GLI"/>
</dbReference>
<sequence length="378" mass="41385">MRIAAIRTHLLGSPLAHPYESATMRFDRRAHLLVEVICDDGTTGWGECLGPARPNAAMVRAYAEWLIGQDPLQTERIWTTLYNAFRDQGQRGLAVTALSGIDVALWDIKGRHFGVPVSLLLGGRFRDEVRAYATGGFRRPRGDPIAETAAEMAAHAAAGFQACKIKIGFDPAEDLQVIAAVREAIGPRMRLMIDANHGYDPLEAIRLGRAAAEHDIDWFEEPVVPEQIGAYRAVRAGQPIPLAAGETWHTRWGMEEPIRTRAVDIIQPDLGGCGGFTEARRIADLAALHGLRVVPHVWGTGVQIAAALQFLAALQPEPLRHRPLDPILEFDCTECPFRQAILTRPIGHEQGVVRIPDGPGLGIGIDQAALREFRISDS</sequence>
<dbReference type="PROSITE" id="PS00908">
    <property type="entry name" value="MR_MLE_1"/>
    <property type="match status" value="1"/>
</dbReference>
<dbReference type="SUPFAM" id="SSF54826">
    <property type="entry name" value="Enolase N-terminal domain-like"/>
    <property type="match status" value="1"/>
</dbReference>
<name>S9SC11_9RHOB</name>
<dbReference type="Proteomes" id="UP000015346">
    <property type="component" value="Unassembled WGS sequence"/>
</dbReference>
<dbReference type="RefSeq" id="WP_021096462.1">
    <property type="nucleotide sequence ID" value="NZ_KE557320.1"/>
</dbReference>
<protein>
    <submittedName>
        <fullName evidence="2">L-alanine-DL-glutamate epimerase</fullName>
    </submittedName>
</protein>
<dbReference type="GO" id="GO:0009063">
    <property type="term" value="P:amino acid catabolic process"/>
    <property type="evidence" value="ECO:0007669"/>
    <property type="project" value="InterPro"/>
</dbReference>
<dbReference type="STRING" id="1123069.ruthe_00351"/>
<dbReference type="Pfam" id="PF02746">
    <property type="entry name" value="MR_MLE_N"/>
    <property type="match status" value="1"/>
</dbReference>
<gene>
    <name evidence="2" type="ORF">ruthe_00351</name>
</gene>
<dbReference type="SUPFAM" id="SSF51604">
    <property type="entry name" value="Enolase C-terminal domain-like"/>
    <property type="match status" value="1"/>
</dbReference>
<feature type="domain" description="Mandelate racemase/muconate lactonizing enzyme C-terminal" evidence="1">
    <location>
        <begin position="145"/>
        <end position="241"/>
    </location>
</feature>
<dbReference type="InterPro" id="IPR013341">
    <property type="entry name" value="Mandelate_racemase_N_dom"/>
</dbReference>
<dbReference type="Pfam" id="PF13378">
    <property type="entry name" value="MR_MLE_C"/>
    <property type="match status" value="1"/>
</dbReference>
<proteinExistence type="predicted"/>
<dbReference type="SFLD" id="SFLDF00553">
    <property type="entry name" value="galactarolactone_cycloisomeras"/>
    <property type="match status" value="1"/>
</dbReference>
<dbReference type="PATRIC" id="fig|1123069.3.peg.313"/>
<dbReference type="GO" id="GO:0016853">
    <property type="term" value="F:isomerase activity"/>
    <property type="evidence" value="ECO:0007669"/>
    <property type="project" value="InterPro"/>
</dbReference>
<reference evidence="2 3" key="1">
    <citation type="journal article" date="2013" name="Stand. Genomic Sci.">
        <title>Genome sequence of the reddish-pigmented Rubellimicrobium thermophilum type strain (DSM 16684(T)), a member of the Roseobacter clade.</title>
        <authorList>
            <person name="Fiebig A."/>
            <person name="Riedel T."/>
            <person name="Gronow S."/>
            <person name="Petersen J."/>
            <person name="Klenk H.P."/>
            <person name="Goker M."/>
        </authorList>
    </citation>
    <scope>NUCLEOTIDE SEQUENCE [LARGE SCALE GENOMIC DNA]</scope>
    <source>
        <strain evidence="2 3">DSM 16684</strain>
    </source>
</reference>
<dbReference type="SFLD" id="SFLDG00179">
    <property type="entry name" value="mandelate_racemase"/>
    <property type="match status" value="1"/>
</dbReference>
<dbReference type="AlphaFoldDB" id="S9SC11"/>
<evidence type="ECO:0000313" key="2">
    <source>
        <dbReference type="EMBL" id="EPX87645.1"/>
    </source>
</evidence>
<comment type="caution">
    <text evidence="2">The sequence shown here is derived from an EMBL/GenBank/DDBJ whole genome shotgun (WGS) entry which is preliminary data.</text>
</comment>
<dbReference type="InterPro" id="IPR036849">
    <property type="entry name" value="Enolase-like_C_sf"/>
</dbReference>
<dbReference type="EMBL" id="AOLV01000005">
    <property type="protein sequence ID" value="EPX87645.1"/>
    <property type="molecule type" value="Genomic_DNA"/>
</dbReference>
<evidence type="ECO:0000259" key="1">
    <source>
        <dbReference type="SMART" id="SM00922"/>
    </source>
</evidence>
<dbReference type="PANTHER" id="PTHR48080">
    <property type="entry name" value="D-GALACTONATE DEHYDRATASE-RELATED"/>
    <property type="match status" value="1"/>
</dbReference>
<dbReference type="Gene3D" id="3.20.20.120">
    <property type="entry name" value="Enolase-like C-terminal domain"/>
    <property type="match status" value="1"/>
</dbReference>
<dbReference type="CDD" id="cd03316">
    <property type="entry name" value="MR_like"/>
    <property type="match status" value="1"/>
</dbReference>
<keyword evidence="3" id="KW-1185">Reference proteome</keyword>
<dbReference type="InterPro" id="IPR034593">
    <property type="entry name" value="DgoD-like"/>
</dbReference>
<accession>S9SC11</accession>